<proteinExistence type="predicted"/>
<feature type="compositionally biased region" description="Acidic residues" evidence="4">
    <location>
        <begin position="785"/>
        <end position="798"/>
    </location>
</feature>
<feature type="region of interest" description="Disordered" evidence="4">
    <location>
        <begin position="664"/>
        <end position="683"/>
    </location>
</feature>
<evidence type="ECO:0000256" key="1">
    <source>
        <dbReference type="ARBA" id="ARBA00022729"/>
    </source>
</evidence>
<organism evidence="6 7">
    <name type="scientific">Paractinoplanes deccanensis</name>
    <dbReference type="NCBI Taxonomy" id="113561"/>
    <lineage>
        <taxon>Bacteria</taxon>
        <taxon>Bacillati</taxon>
        <taxon>Actinomycetota</taxon>
        <taxon>Actinomycetes</taxon>
        <taxon>Micromonosporales</taxon>
        <taxon>Micromonosporaceae</taxon>
        <taxon>Paractinoplanes</taxon>
    </lineage>
</organism>
<reference evidence="6 7" key="1">
    <citation type="submission" date="2021-01" db="EMBL/GenBank/DDBJ databases">
        <title>Whole genome shotgun sequence of Actinoplanes deccanensis NBRC 13994.</title>
        <authorList>
            <person name="Komaki H."/>
            <person name="Tamura T."/>
        </authorList>
    </citation>
    <scope>NUCLEOTIDE SEQUENCE [LARGE SCALE GENOMIC DNA]</scope>
    <source>
        <strain evidence="6 7">NBRC 13994</strain>
    </source>
</reference>
<dbReference type="InterPro" id="IPR038081">
    <property type="entry name" value="CalX-like_sf"/>
</dbReference>
<dbReference type="Pfam" id="PF03160">
    <property type="entry name" value="Calx-beta"/>
    <property type="match status" value="4"/>
</dbReference>
<comment type="caution">
    <text evidence="6">The sequence shown here is derived from an EMBL/GenBank/DDBJ whole genome shotgun (WGS) entry which is preliminary data.</text>
</comment>
<dbReference type="Proteomes" id="UP000609879">
    <property type="component" value="Unassembled WGS sequence"/>
</dbReference>
<evidence type="ECO:0000313" key="7">
    <source>
        <dbReference type="Proteomes" id="UP000609879"/>
    </source>
</evidence>
<sequence length="976" mass="99980">MRSSTAHAATSGSVPFMLRGPKSVRRILAVAVAGAIGFTPAVINSSPAYAAVGDITRVGTGAIEVTEGGRIDIRLSRAGGGPLDEAEVTWAVADGLDPTIDEDDVVAMSGSVIFPAAANATSAQNQTVSIGTVNDTMDEQDLENLEITLTLPSPQSPITVNASIRDNDAPPAYRLVVDDANPDESAPSVMVSATLSAPSGKDIEIPLSTQAGTAKAGANQDFVALDTVTPPVLTILAGALDSDEVPVTINNDDVFEEPVQSFTVRGGTSPTVTGTQSATVNIHDNEDQPEIDVVAAGAANEGDEIDFRVHLSGASERPVTAAWHTDDGPGADYEADPLSPHGRAVAGQDYTGGNGTVTFRAATASDDTTEGNELQHVKVRSTRDTIDELNPEDMHLTLSNPTIGKLAEDFVATGSITDTNVPPEVRLLPTTRSATEGNSGVKAQTFTVRLDKPSGQKVKVQYAVTAGQTNPATPGSDFISRPGTLIFQPGETEKTFTVDIVGDSALETDETFEVEILAANATLATDLNTGPVPFTIRNDDSAPSFSVAPLVLKEGNEGTVAVLPVKLSGATAANATFNVTAAAGTGQGGATDAGANPGDIDYVDPTATVIIPAGQTTGFAYFLVNGDDVFEGDESLSVEVATDTVSGTDLIVTGTPKTAKVTITDDDPAPSVRINSDEADEGDSVQLTATTMGVAQHDVSYNVTARGGSANGSAAAAADDFSDPGTIGLTIDGGTLSGSTVNVGDPIDITDDERPEPAETVLVSGSAFGTAGKVEQGVLTIAANDDGDQGGEGPGEEPGDNRPTISAPGRTGAGPVTITGRVAPDATVELWGAPIGGGELAWIANTKATATGNYSFTRTISQGMRFVAQSQEVNSNEVRVTITQGVTLTASSPRADHVTVLVKSSPNAAGRKVVVQRWTGPNTWTNILVSRANVNGAYTATTTAPSGTIALRAWVEGVPSQGINTGYSAIVRPVIK</sequence>
<dbReference type="PANTHER" id="PTHR46682:SF1">
    <property type="entry name" value="ADHESION G-PROTEIN COUPLED RECEPTOR V1"/>
    <property type="match status" value="1"/>
</dbReference>
<keyword evidence="3" id="KW-0106">Calcium</keyword>
<dbReference type="PANTHER" id="PTHR46682">
    <property type="entry name" value="ADHESION G-PROTEIN COUPLED RECEPTOR V1"/>
    <property type="match status" value="1"/>
</dbReference>
<evidence type="ECO:0000256" key="4">
    <source>
        <dbReference type="SAM" id="MobiDB-lite"/>
    </source>
</evidence>
<accession>A0ABQ3XV52</accession>
<keyword evidence="2" id="KW-0677">Repeat</keyword>
<evidence type="ECO:0000259" key="5">
    <source>
        <dbReference type="SMART" id="SM00237"/>
    </source>
</evidence>
<dbReference type="EMBL" id="BOMI01000003">
    <property type="protein sequence ID" value="GID71616.1"/>
    <property type="molecule type" value="Genomic_DNA"/>
</dbReference>
<gene>
    <name evidence="6" type="ORF">Ade02nite_02570</name>
</gene>
<keyword evidence="1" id="KW-0732">Signal</keyword>
<dbReference type="InterPro" id="IPR003644">
    <property type="entry name" value="Calx_beta"/>
</dbReference>
<dbReference type="InterPro" id="IPR026919">
    <property type="entry name" value="ADGRV1"/>
</dbReference>
<name>A0ABQ3XV52_9ACTN</name>
<evidence type="ECO:0000313" key="6">
    <source>
        <dbReference type="EMBL" id="GID71616.1"/>
    </source>
</evidence>
<dbReference type="RefSeq" id="WP_203759602.1">
    <property type="nucleotide sequence ID" value="NZ_BAAABO010000004.1"/>
</dbReference>
<feature type="region of interest" description="Disordered" evidence="4">
    <location>
        <begin position="783"/>
        <end position="817"/>
    </location>
</feature>
<keyword evidence="7" id="KW-1185">Reference proteome</keyword>
<dbReference type="SUPFAM" id="SSF141072">
    <property type="entry name" value="CalX-like"/>
    <property type="match status" value="5"/>
</dbReference>
<evidence type="ECO:0000256" key="2">
    <source>
        <dbReference type="ARBA" id="ARBA00022737"/>
    </source>
</evidence>
<dbReference type="Gene3D" id="2.60.40.2030">
    <property type="match status" value="5"/>
</dbReference>
<feature type="domain" description="Calx-beta" evidence="5">
    <location>
        <begin position="412"/>
        <end position="517"/>
    </location>
</feature>
<protein>
    <recommendedName>
        <fullName evidence="5">Calx-beta domain-containing protein</fullName>
    </recommendedName>
</protein>
<dbReference type="SMART" id="SM00237">
    <property type="entry name" value="Calx_beta"/>
    <property type="match status" value="1"/>
</dbReference>
<evidence type="ECO:0000256" key="3">
    <source>
        <dbReference type="ARBA" id="ARBA00022837"/>
    </source>
</evidence>